<dbReference type="OrthoDB" id="2084556at2"/>
<dbReference type="RefSeq" id="WP_097043664.1">
    <property type="nucleotide sequence ID" value="NZ_OBEK01000009.1"/>
</dbReference>
<dbReference type="EMBL" id="OBEK01000009">
    <property type="protein sequence ID" value="SNZ18223.1"/>
    <property type="molecule type" value="Genomic_DNA"/>
</dbReference>
<dbReference type="GO" id="GO:0010468">
    <property type="term" value="P:regulation of gene expression"/>
    <property type="evidence" value="ECO:0007669"/>
    <property type="project" value="InterPro"/>
</dbReference>
<name>A0A285PAI3_9BACI</name>
<keyword evidence="2" id="KW-1185">Reference proteome</keyword>
<dbReference type="AlphaFoldDB" id="A0A285PAI3"/>
<gene>
    <name evidence="1" type="ORF">SAMN05421503_3533</name>
</gene>
<sequence length="75" mass="8901">MAIIYRCRHCKTQLAELDEYKVDIKSLGWDQLSAVDYQEMVQMDAGNIVCQVSCEDCENTLQRYPHYHELDHFMQ</sequence>
<protein>
    <submittedName>
        <fullName evidence="1">Uncharacterized protein</fullName>
    </submittedName>
</protein>
<evidence type="ECO:0000313" key="1">
    <source>
        <dbReference type="EMBL" id="SNZ18223.1"/>
    </source>
</evidence>
<evidence type="ECO:0000313" key="2">
    <source>
        <dbReference type="Proteomes" id="UP000219356"/>
    </source>
</evidence>
<proteinExistence type="predicted"/>
<accession>A0A285PAI3</accession>
<dbReference type="InterPro" id="IPR020115">
    <property type="entry name" value="Fin"/>
</dbReference>
<dbReference type="Proteomes" id="UP000219356">
    <property type="component" value="Unassembled WGS sequence"/>
</dbReference>
<dbReference type="STRING" id="586416.GZ22_11330"/>
<organism evidence="1 2">
    <name type="scientific">Terribacillus aidingensis</name>
    <dbReference type="NCBI Taxonomy" id="586416"/>
    <lineage>
        <taxon>Bacteria</taxon>
        <taxon>Bacillati</taxon>
        <taxon>Bacillota</taxon>
        <taxon>Bacilli</taxon>
        <taxon>Bacillales</taxon>
        <taxon>Bacillaceae</taxon>
        <taxon>Terribacillus</taxon>
    </lineage>
</organism>
<reference evidence="2" key="1">
    <citation type="submission" date="2017-09" db="EMBL/GenBank/DDBJ databases">
        <authorList>
            <person name="Varghese N."/>
            <person name="Submissions S."/>
        </authorList>
    </citation>
    <scope>NUCLEOTIDE SEQUENCE [LARGE SCALE GENOMIC DNA]</scope>
    <source>
        <strain evidence="2">CGMCC 1.8913</strain>
    </source>
</reference>
<dbReference type="Pfam" id="PF10955">
    <property type="entry name" value="Fin"/>
    <property type="match status" value="1"/>
</dbReference>